<dbReference type="SUPFAM" id="SSF46785">
    <property type="entry name" value="Winged helix' DNA-binding domain"/>
    <property type="match status" value="1"/>
</dbReference>
<dbReference type="RefSeq" id="WP_197317087.1">
    <property type="nucleotide sequence ID" value="NZ_JADZSC010000002.1"/>
</dbReference>
<evidence type="ECO:0000313" key="4">
    <source>
        <dbReference type="Proteomes" id="UP000614490"/>
    </source>
</evidence>
<dbReference type="GO" id="GO:0006260">
    <property type="term" value="P:DNA replication"/>
    <property type="evidence" value="ECO:0007669"/>
    <property type="project" value="InterPro"/>
</dbReference>
<dbReference type="InterPro" id="IPR036390">
    <property type="entry name" value="WH_DNA-bd_sf"/>
</dbReference>
<dbReference type="AlphaFoldDB" id="A0A931HVV2"/>
<comment type="caution">
    <text evidence="3">The sequence shown here is derived from an EMBL/GenBank/DDBJ whole genome shotgun (WGS) entry which is preliminary data.</text>
</comment>
<keyword evidence="4" id="KW-1185">Reference proteome</keyword>
<dbReference type="Pfam" id="PF09382">
    <property type="entry name" value="RQC"/>
    <property type="match status" value="1"/>
</dbReference>
<dbReference type="SMART" id="SM00956">
    <property type="entry name" value="RQC"/>
    <property type="match status" value="1"/>
</dbReference>
<accession>A0A931HVV2</accession>
<gene>
    <name evidence="3" type="ORF">H0267_09545</name>
</gene>
<feature type="domain" description="RQC" evidence="2">
    <location>
        <begin position="424"/>
        <end position="509"/>
    </location>
</feature>
<feature type="coiled-coil region" evidence="1">
    <location>
        <begin position="275"/>
        <end position="305"/>
    </location>
</feature>
<dbReference type="GO" id="GO:0043138">
    <property type="term" value="F:3'-5' DNA helicase activity"/>
    <property type="evidence" value="ECO:0007669"/>
    <property type="project" value="InterPro"/>
</dbReference>
<name>A0A931HVV2_9BACI</name>
<protein>
    <recommendedName>
        <fullName evidence="2">RQC domain-containing protein</fullName>
    </recommendedName>
</protein>
<dbReference type="InterPro" id="IPR018982">
    <property type="entry name" value="RQC_domain"/>
</dbReference>
<evidence type="ECO:0000313" key="3">
    <source>
        <dbReference type="EMBL" id="MBH0230453.1"/>
    </source>
</evidence>
<dbReference type="Gene3D" id="1.10.10.10">
    <property type="entry name" value="Winged helix-like DNA-binding domain superfamily/Winged helix DNA-binding domain"/>
    <property type="match status" value="1"/>
</dbReference>
<evidence type="ECO:0000256" key="1">
    <source>
        <dbReference type="SAM" id="Coils"/>
    </source>
</evidence>
<keyword evidence="1" id="KW-0175">Coiled coil</keyword>
<reference evidence="3 4" key="1">
    <citation type="journal article" date="2005" name="Int. J. Syst. Evol. Microbiol.">
        <title>Halobacillus yeomjeoni sp. nov., isolated from a marine solar saltern in Korea.</title>
        <authorList>
            <person name="Yoon J.H."/>
            <person name="Kang S.J."/>
            <person name="Lee C.H."/>
            <person name="Oh H.W."/>
            <person name="Oh T.K."/>
        </authorList>
    </citation>
    <scope>NUCLEOTIDE SEQUENCE [LARGE SCALE GENOMIC DNA]</scope>
    <source>
        <strain evidence="3 4">KCTC 3957</strain>
    </source>
</reference>
<organism evidence="3 4">
    <name type="scientific">Halobacillus yeomjeoni</name>
    <dbReference type="NCBI Taxonomy" id="311194"/>
    <lineage>
        <taxon>Bacteria</taxon>
        <taxon>Bacillati</taxon>
        <taxon>Bacillota</taxon>
        <taxon>Bacilli</taxon>
        <taxon>Bacillales</taxon>
        <taxon>Bacillaceae</taxon>
        <taxon>Halobacillus</taxon>
    </lineage>
</organism>
<sequence length="509" mass="59836">MGLPEGITYQDERYPFIVLAPIGKKNKQIRSIGHKFERGLLSRLNDTIMGQITLKNMDVSVIRSYLNIQGPAVLPVAFQKEETVHPYLLRPEFFLWNTLSEEHGLPLKDSIQYEIDFTQLSAEQLHKHVGDVLEDYLFLAEISKHTRGYWLSKIYDAFQRHPLVQLYHKKTPVIDAVETMNQSSLLSVLKYPEDVAYWRHRVDIVMRPFRSLPEKWLRPGQVKSCGHEKSLHFDSYHRTIHCQCEECDFCMFYHVEEDCVSFVEEFDVERSRKRLVTIEQQFNSIAQQNEKLLEQLGQLRGLKKQLAPARKTLDESLQVAQLISRYQQADESFGEYPLLDMYDKLREAHIPARQSTSELIWLSSIRMDDIQVFKKLPHWLEHVPENVYPMTSHVLEELNSKLDEVRYEDSDVIITIKGRAMTYVDVQQVLDLVYYYGSDYPVHTLVQILAGKATNKLRTLKLHETRWFGLLSDWPEKYIQKLFNQLEKQGWIMKQQKGYSISEFADEVM</sequence>
<proteinExistence type="predicted"/>
<dbReference type="Proteomes" id="UP000614490">
    <property type="component" value="Unassembled WGS sequence"/>
</dbReference>
<dbReference type="NCBIfam" id="NF041108">
    <property type="entry name" value="RQC_minor_2"/>
    <property type="match status" value="1"/>
</dbReference>
<dbReference type="InterPro" id="IPR036388">
    <property type="entry name" value="WH-like_DNA-bd_sf"/>
</dbReference>
<evidence type="ECO:0000259" key="2">
    <source>
        <dbReference type="SMART" id="SM00956"/>
    </source>
</evidence>
<dbReference type="EMBL" id="JADZSC010000002">
    <property type="protein sequence ID" value="MBH0230453.1"/>
    <property type="molecule type" value="Genomic_DNA"/>
</dbReference>
<dbReference type="GO" id="GO:0006281">
    <property type="term" value="P:DNA repair"/>
    <property type="evidence" value="ECO:0007669"/>
    <property type="project" value="InterPro"/>
</dbReference>